<reference evidence="1 2" key="1">
    <citation type="submission" date="2018-12" db="EMBL/GenBank/DDBJ databases">
        <title>Unveiling genomic diversity among members of the Bifidobacterium pseudolongum species, a widely distributed gut commensal of the animal kingdom.</title>
        <authorList>
            <person name="Lugli G.A."/>
            <person name="Duranti S."/>
            <person name="Albert K."/>
            <person name="Mancabelli L."/>
            <person name="Napoli S."/>
            <person name="Viappiani A."/>
            <person name="Anzalone R."/>
            <person name="Longhi G."/>
            <person name="Milani C."/>
            <person name="Turroni F."/>
            <person name="Alessandri G."/>
            <person name="Sela D.A."/>
            <person name="Van Sinderen D."/>
            <person name="Ventura M."/>
        </authorList>
    </citation>
    <scope>NUCLEOTIDE SEQUENCE [LARGE SCALE GENOMIC DNA]</scope>
    <source>
        <strain evidence="1 2">2017B</strain>
    </source>
</reference>
<comment type="caution">
    <text evidence="1">The sequence shown here is derived from an EMBL/GenBank/DDBJ whole genome shotgun (WGS) entry which is preliminary data.</text>
</comment>
<sequence>MENEQHGEGLSQELVTQGEVRILVTDEDKYGDDILAMSDFFDGYIQQLSAAIRSDSVTDIVVDIPVADLGLIGEVVHSAEVISKGTTELLPDFDSLPINIRQKLNEGKYKVGESRQVDGNLRAVIVDEEGTRVKDITLKEVKINPGTVEAARSITNQLQMRQIYEKLDAIQEMQNFQIARDRDRDIKVPFLDAREYILKAQISDGSVEEKKEYLRKAEEKLISATNSVYTELQTSTEHLVKLTRFPLFQRKNQIEQYIGYMSDDLQVATKFVGLRVQLLDYLGETKEAKIAIERYQHIMTDFFTKKVARGLSAVELIHSRYPYNSENMNCWYQLSVDVQPKLEQLNKSSEHVYLVSVEGEEDGTEE</sequence>
<protein>
    <submittedName>
        <fullName evidence="1">Uncharacterized protein</fullName>
    </submittedName>
</protein>
<name>A0A4Q5AN59_9BIFI</name>
<dbReference type="EMBL" id="RYUT01000002">
    <property type="protein sequence ID" value="RYQ31089.1"/>
    <property type="molecule type" value="Genomic_DNA"/>
</dbReference>
<dbReference type="AlphaFoldDB" id="A0A4Q5AN59"/>
<dbReference type="RefSeq" id="WP_129870775.1">
    <property type="nucleotide sequence ID" value="NZ_RYUO01000002.1"/>
</dbReference>
<organism evidence="1 2">
    <name type="scientific">Bifidobacterium pseudolongum subsp. globosum</name>
    <dbReference type="NCBI Taxonomy" id="1690"/>
    <lineage>
        <taxon>Bacteria</taxon>
        <taxon>Bacillati</taxon>
        <taxon>Actinomycetota</taxon>
        <taxon>Actinomycetes</taxon>
        <taxon>Bifidobacteriales</taxon>
        <taxon>Bifidobacteriaceae</taxon>
        <taxon>Bifidobacterium</taxon>
    </lineage>
</organism>
<evidence type="ECO:0000313" key="1">
    <source>
        <dbReference type="EMBL" id="RYQ31089.1"/>
    </source>
</evidence>
<dbReference type="Proteomes" id="UP000291920">
    <property type="component" value="Unassembled WGS sequence"/>
</dbReference>
<proteinExistence type="predicted"/>
<accession>A0A4Q5AN59</accession>
<evidence type="ECO:0000313" key="2">
    <source>
        <dbReference type="Proteomes" id="UP000291920"/>
    </source>
</evidence>
<gene>
    <name evidence="1" type="ORF">PG2017B_0899</name>
</gene>